<organism evidence="2 3">
    <name type="scientific">Eilatimonas milleporae</name>
    <dbReference type="NCBI Taxonomy" id="911205"/>
    <lineage>
        <taxon>Bacteria</taxon>
        <taxon>Pseudomonadati</taxon>
        <taxon>Pseudomonadota</taxon>
        <taxon>Alphaproteobacteria</taxon>
        <taxon>Kordiimonadales</taxon>
        <taxon>Kordiimonadaceae</taxon>
        <taxon>Eilatimonas</taxon>
    </lineage>
</organism>
<dbReference type="RefSeq" id="WP_121938788.1">
    <property type="nucleotide sequence ID" value="NZ_REFR01000011.1"/>
</dbReference>
<dbReference type="PANTHER" id="PTHR39434:SF1">
    <property type="entry name" value="VOC DOMAIN-CONTAINING PROTEIN"/>
    <property type="match status" value="1"/>
</dbReference>
<proteinExistence type="predicted"/>
<dbReference type="SUPFAM" id="SSF54593">
    <property type="entry name" value="Glyoxalase/Bleomycin resistance protein/Dihydroxybiphenyl dioxygenase"/>
    <property type="match status" value="1"/>
</dbReference>
<dbReference type="InterPro" id="IPR029068">
    <property type="entry name" value="Glyas_Bleomycin-R_OHBP_Dase"/>
</dbReference>
<sequence length="154" mass="16508">MTANTPSPSSATAVAAAGIPPFHLAVPVDDLAAARRFYGGLMGCAEGRSSDRWVDFNFFGHQLVVHLGTPLSRPDTNMVDGEAVPGFHFGAVLGWDAWHALAIRLAKAEVTFLIEPQIRFAGEVGEQATMFFHDPAGNALEIKAFRDPAQLFAT</sequence>
<dbReference type="PROSITE" id="PS51819">
    <property type="entry name" value="VOC"/>
    <property type="match status" value="1"/>
</dbReference>
<dbReference type="OrthoDB" id="793940at2"/>
<gene>
    <name evidence="2" type="ORF">BXY39_2135</name>
</gene>
<name>A0A3M0CHR5_9PROT</name>
<evidence type="ECO:0000313" key="2">
    <source>
        <dbReference type="EMBL" id="RMB08040.1"/>
    </source>
</evidence>
<dbReference type="EMBL" id="REFR01000011">
    <property type="protein sequence ID" value="RMB08040.1"/>
    <property type="molecule type" value="Genomic_DNA"/>
</dbReference>
<accession>A0A3M0CHR5</accession>
<feature type="domain" description="VOC" evidence="1">
    <location>
        <begin position="20"/>
        <end position="145"/>
    </location>
</feature>
<evidence type="ECO:0000259" key="1">
    <source>
        <dbReference type="PROSITE" id="PS51819"/>
    </source>
</evidence>
<protein>
    <recommendedName>
        <fullName evidence="1">VOC domain-containing protein</fullName>
    </recommendedName>
</protein>
<dbReference type="InterPro" id="IPR037523">
    <property type="entry name" value="VOC_core"/>
</dbReference>
<dbReference type="PANTHER" id="PTHR39434">
    <property type="match status" value="1"/>
</dbReference>
<keyword evidence="3" id="KW-1185">Reference proteome</keyword>
<evidence type="ECO:0000313" key="3">
    <source>
        <dbReference type="Proteomes" id="UP000271227"/>
    </source>
</evidence>
<dbReference type="Proteomes" id="UP000271227">
    <property type="component" value="Unassembled WGS sequence"/>
</dbReference>
<reference evidence="2 3" key="1">
    <citation type="submission" date="2018-10" db="EMBL/GenBank/DDBJ databases">
        <title>Genomic Encyclopedia of Archaeal and Bacterial Type Strains, Phase II (KMG-II): from individual species to whole genera.</title>
        <authorList>
            <person name="Goeker M."/>
        </authorList>
    </citation>
    <scope>NUCLEOTIDE SEQUENCE [LARGE SCALE GENOMIC DNA]</scope>
    <source>
        <strain evidence="2 3">DSM 25217</strain>
    </source>
</reference>
<dbReference type="CDD" id="cd08357">
    <property type="entry name" value="VOC_like"/>
    <property type="match status" value="1"/>
</dbReference>
<dbReference type="Pfam" id="PF00903">
    <property type="entry name" value="Glyoxalase"/>
    <property type="match status" value="1"/>
</dbReference>
<dbReference type="InParanoid" id="A0A3M0CHR5"/>
<dbReference type="Gene3D" id="3.10.180.10">
    <property type="entry name" value="2,3-Dihydroxybiphenyl 1,2-Dioxygenase, domain 1"/>
    <property type="match status" value="1"/>
</dbReference>
<comment type="caution">
    <text evidence="2">The sequence shown here is derived from an EMBL/GenBank/DDBJ whole genome shotgun (WGS) entry which is preliminary data.</text>
</comment>
<dbReference type="AlphaFoldDB" id="A0A3M0CHR5"/>
<dbReference type="InterPro" id="IPR004360">
    <property type="entry name" value="Glyas_Fos-R_dOase_dom"/>
</dbReference>